<sequence>MPVYLLVDHKMIPHEFVRKVPLPNRNARRKRYHWIGLGVRQEGHEDGSLRFEPSQEDKAQERLLASEDVAFGSKSLSKDTKLICAPGIYGILTLEKASLLLSLFHERRRHEDNARPTRKDGDDDNAAESEGAARAFITSNGVQHSVQDLSRYSHLWSMVNSGK</sequence>
<dbReference type="EMBL" id="KZ293698">
    <property type="protein sequence ID" value="PBK84365.1"/>
    <property type="molecule type" value="Genomic_DNA"/>
</dbReference>
<dbReference type="InParanoid" id="A0A2H3CMW6"/>
<keyword evidence="2" id="KW-1185">Reference proteome</keyword>
<evidence type="ECO:0000313" key="2">
    <source>
        <dbReference type="Proteomes" id="UP000217790"/>
    </source>
</evidence>
<organism evidence="1 2">
    <name type="scientific">Armillaria gallica</name>
    <name type="common">Bulbous honey fungus</name>
    <name type="synonym">Armillaria bulbosa</name>
    <dbReference type="NCBI Taxonomy" id="47427"/>
    <lineage>
        <taxon>Eukaryota</taxon>
        <taxon>Fungi</taxon>
        <taxon>Dikarya</taxon>
        <taxon>Basidiomycota</taxon>
        <taxon>Agaricomycotina</taxon>
        <taxon>Agaricomycetes</taxon>
        <taxon>Agaricomycetidae</taxon>
        <taxon>Agaricales</taxon>
        <taxon>Marasmiineae</taxon>
        <taxon>Physalacriaceae</taxon>
        <taxon>Armillaria</taxon>
    </lineage>
</organism>
<evidence type="ECO:0000313" key="1">
    <source>
        <dbReference type="EMBL" id="PBK84365.1"/>
    </source>
</evidence>
<accession>A0A2H3CMW6</accession>
<protein>
    <submittedName>
        <fullName evidence="1">Uncharacterized protein</fullName>
    </submittedName>
</protein>
<gene>
    <name evidence="1" type="ORF">ARMGADRAFT_1037103</name>
</gene>
<name>A0A2H3CMW6_ARMGA</name>
<dbReference type="Proteomes" id="UP000217790">
    <property type="component" value="Unassembled WGS sequence"/>
</dbReference>
<dbReference type="AlphaFoldDB" id="A0A2H3CMW6"/>
<reference evidence="2" key="1">
    <citation type="journal article" date="2017" name="Nat. Ecol. Evol.">
        <title>Genome expansion and lineage-specific genetic innovations in the forest pathogenic fungi Armillaria.</title>
        <authorList>
            <person name="Sipos G."/>
            <person name="Prasanna A.N."/>
            <person name="Walter M.C."/>
            <person name="O'Connor E."/>
            <person name="Balint B."/>
            <person name="Krizsan K."/>
            <person name="Kiss B."/>
            <person name="Hess J."/>
            <person name="Varga T."/>
            <person name="Slot J."/>
            <person name="Riley R."/>
            <person name="Boka B."/>
            <person name="Rigling D."/>
            <person name="Barry K."/>
            <person name="Lee J."/>
            <person name="Mihaltcheva S."/>
            <person name="LaButti K."/>
            <person name="Lipzen A."/>
            <person name="Waldron R."/>
            <person name="Moloney N.M."/>
            <person name="Sperisen C."/>
            <person name="Kredics L."/>
            <person name="Vagvoelgyi C."/>
            <person name="Patrignani A."/>
            <person name="Fitzpatrick D."/>
            <person name="Nagy I."/>
            <person name="Doyle S."/>
            <person name="Anderson J.B."/>
            <person name="Grigoriev I.V."/>
            <person name="Gueldener U."/>
            <person name="Muensterkoetter M."/>
            <person name="Nagy L.G."/>
        </authorList>
    </citation>
    <scope>NUCLEOTIDE SEQUENCE [LARGE SCALE GENOMIC DNA]</scope>
    <source>
        <strain evidence="2">Ar21-2</strain>
    </source>
</reference>
<proteinExistence type="predicted"/>